<dbReference type="EMBL" id="CP012333">
    <property type="protein sequence ID" value="AKU96294.1"/>
    <property type="molecule type" value="Genomic_DNA"/>
</dbReference>
<organism evidence="2 3">
    <name type="scientific">Labilithrix luteola</name>
    <dbReference type="NCBI Taxonomy" id="1391654"/>
    <lineage>
        <taxon>Bacteria</taxon>
        <taxon>Pseudomonadati</taxon>
        <taxon>Myxococcota</taxon>
        <taxon>Polyangia</taxon>
        <taxon>Polyangiales</taxon>
        <taxon>Labilitrichaceae</taxon>
        <taxon>Labilithrix</taxon>
    </lineage>
</organism>
<gene>
    <name evidence="2" type="ORF">AKJ09_02958</name>
</gene>
<dbReference type="GO" id="GO:0046872">
    <property type="term" value="F:metal ion binding"/>
    <property type="evidence" value="ECO:0007669"/>
    <property type="project" value="InterPro"/>
</dbReference>
<evidence type="ECO:0000259" key="1">
    <source>
        <dbReference type="Pfam" id="PF02310"/>
    </source>
</evidence>
<accession>A0A0K1PT45</accession>
<dbReference type="AlphaFoldDB" id="A0A0K1PT45"/>
<dbReference type="GO" id="GO:0031419">
    <property type="term" value="F:cobalamin binding"/>
    <property type="evidence" value="ECO:0007669"/>
    <property type="project" value="InterPro"/>
</dbReference>
<dbReference type="KEGG" id="llu:AKJ09_02958"/>
<protein>
    <recommendedName>
        <fullName evidence="1">B12-binding domain-containing protein</fullName>
    </recommendedName>
</protein>
<dbReference type="STRING" id="1391654.AKJ09_02958"/>
<keyword evidence="3" id="KW-1185">Reference proteome</keyword>
<sequence length="135" mass="14229">MGGELDKPRIVAMHARSGLVGLNVVTAALDADPRTEGIDVRFVKDAPSMIEELAAARAEGKKALAFWSFYSPDFAVSAQELAVVKASGEEALHVVGGVHATAEPLATLQAGFDLVALGEGEHTSVARRFATRCLR</sequence>
<feature type="domain" description="B12-binding" evidence="1">
    <location>
        <begin position="20"/>
        <end position="126"/>
    </location>
</feature>
<dbReference type="InterPro" id="IPR006158">
    <property type="entry name" value="Cobalamin-bd"/>
</dbReference>
<evidence type="ECO:0000313" key="2">
    <source>
        <dbReference type="EMBL" id="AKU96294.1"/>
    </source>
</evidence>
<dbReference type="Proteomes" id="UP000064967">
    <property type="component" value="Chromosome"/>
</dbReference>
<proteinExistence type="predicted"/>
<name>A0A0K1PT45_9BACT</name>
<dbReference type="Gene3D" id="3.40.50.280">
    <property type="entry name" value="Cobalamin-binding domain"/>
    <property type="match status" value="1"/>
</dbReference>
<evidence type="ECO:0000313" key="3">
    <source>
        <dbReference type="Proteomes" id="UP000064967"/>
    </source>
</evidence>
<dbReference type="Pfam" id="PF02310">
    <property type="entry name" value="B12-binding"/>
    <property type="match status" value="1"/>
</dbReference>
<reference evidence="2 3" key="1">
    <citation type="submission" date="2015-08" db="EMBL/GenBank/DDBJ databases">
        <authorList>
            <person name="Babu N.S."/>
            <person name="Beckwith C.J."/>
            <person name="Beseler K.G."/>
            <person name="Brison A."/>
            <person name="Carone J.V."/>
            <person name="Caskin T.P."/>
            <person name="Diamond M."/>
            <person name="Durham M.E."/>
            <person name="Foxe J.M."/>
            <person name="Go M."/>
            <person name="Henderson B.A."/>
            <person name="Jones I.B."/>
            <person name="McGettigan J.A."/>
            <person name="Micheletti S.J."/>
            <person name="Nasrallah M.E."/>
            <person name="Ortiz D."/>
            <person name="Piller C.R."/>
            <person name="Privatt S.R."/>
            <person name="Schneider S.L."/>
            <person name="Sharp S."/>
            <person name="Smith T.C."/>
            <person name="Stanton J.D."/>
            <person name="Ullery H.E."/>
            <person name="Wilson R.J."/>
            <person name="Serrano M.G."/>
            <person name="Buck G."/>
            <person name="Lee V."/>
            <person name="Wang Y."/>
            <person name="Carvalho R."/>
            <person name="Voegtly L."/>
            <person name="Shi R."/>
            <person name="Duckworth R."/>
            <person name="Johnson A."/>
            <person name="Loviza R."/>
            <person name="Walstead R."/>
            <person name="Shah Z."/>
            <person name="Kiflezghi M."/>
            <person name="Wade K."/>
            <person name="Ball S.L."/>
            <person name="Bradley K.W."/>
            <person name="Asai D.J."/>
            <person name="Bowman C.A."/>
            <person name="Russell D.A."/>
            <person name="Pope W.H."/>
            <person name="Jacobs-Sera D."/>
            <person name="Hendrix R.W."/>
            <person name="Hatfull G.F."/>
        </authorList>
    </citation>
    <scope>NUCLEOTIDE SEQUENCE [LARGE SCALE GENOMIC DNA]</scope>
    <source>
        <strain evidence="2 3">DSM 27648</strain>
    </source>
</reference>